<reference evidence="2 3" key="1">
    <citation type="submission" date="2020-04" db="EMBL/GenBank/DDBJ databases">
        <authorList>
            <person name="Laetsch R D."/>
            <person name="Stevens L."/>
            <person name="Kumar S."/>
            <person name="Blaxter L. M."/>
        </authorList>
    </citation>
    <scope>NUCLEOTIDE SEQUENCE [LARGE SCALE GENOMIC DNA]</scope>
</reference>
<protein>
    <submittedName>
        <fullName evidence="2">Uncharacterized protein</fullName>
    </submittedName>
</protein>
<feature type="signal peptide" evidence="1">
    <location>
        <begin position="1"/>
        <end position="20"/>
    </location>
</feature>
<proteinExistence type="predicted"/>
<gene>
    <name evidence="2" type="ORF">CBOVIS_LOCUS1928</name>
</gene>
<sequence>MGVLSLVIAVIFVVIEFGHTWKPIQFVKEGDTVEIWLGKFPLYTRQVNAGRQTFRICTAKNKKNKKCGFWLNPKTKKKVKNAAITNRKNREFLVLRNVTIRDDGVYT</sequence>
<name>A0A8S1ED34_9PELO</name>
<accession>A0A8S1ED34</accession>
<feature type="chain" id="PRO_5035889258" evidence="1">
    <location>
        <begin position="21"/>
        <end position="107"/>
    </location>
</feature>
<dbReference type="PANTHER" id="PTHR35182">
    <property type="entry name" value="PROTEIN CBG13762"/>
    <property type="match status" value="1"/>
</dbReference>
<dbReference type="AlphaFoldDB" id="A0A8S1ED34"/>
<keyword evidence="1" id="KW-0732">Signal</keyword>
<organism evidence="2 3">
    <name type="scientific">Caenorhabditis bovis</name>
    <dbReference type="NCBI Taxonomy" id="2654633"/>
    <lineage>
        <taxon>Eukaryota</taxon>
        <taxon>Metazoa</taxon>
        <taxon>Ecdysozoa</taxon>
        <taxon>Nematoda</taxon>
        <taxon>Chromadorea</taxon>
        <taxon>Rhabditida</taxon>
        <taxon>Rhabditina</taxon>
        <taxon>Rhabditomorpha</taxon>
        <taxon>Rhabditoidea</taxon>
        <taxon>Rhabditidae</taxon>
        <taxon>Peloderinae</taxon>
        <taxon>Caenorhabditis</taxon>
    </lineage>
</organism>
<keyword evidence="3" id="KW-1185">Reference proteome</keyword>
<dbReference type="PANTHER" id="PTHR35182:SF1">
    <property type="entry name" value="COLD-SHOCK PROTEIN-RELATED"/>
    <property type="match status" value="1"/>
</dbReference>
<dbReference type="EMBL" id="CADEPM010000001">
    <property type="protein sequence ID" value="CAB3398682.1"/>
    <property type="molecule type" value="Genomic_DNA"/>
</dbReference>
<comment type="caution">
    <text evidence="2">The sequence shown here is derived from an EMBL/GenBank/DDBJ whole genome shotgun (WGS) entry which is preliminary data.</text>
</comment>
<dbReference type="Proteomes" id="UP000494206">
    <property type="component" value="Unassembled WGS sequence"/>
</dbReference>
<evidence type="ECO:0000256" key="1">
    <source>
        <dbReference type="SAM" id="SignalP"/>
    </source>
</evidence>
<evidence type="ECO:0000313" key="2">
    <source>
        <dbReference type="EMBL" id="CAB3398682.1"/>
    </source>
</evidence>
<evidence type="ECO:0000313" key="3">
    <source>
        <dbReference type="Proteomes" id="UP000494206"/>
    </source>
</evidence>